<dbReference type="AlphaFoldDB" id="A0A1M5YEZ9"/>
<feature type="transmembrane region" description="Helical" evidence="10">
    <location>
        <begin position="54"/>
        <end position="73"/>
    </location>
</feature>
<dbReference type="GO" id="GO:0005886">
    <property type="term" value="C:plasma membrane"/>
    <property type="evidence" value="ECO:0007669"/>
    <property type="project" value="TreeGrafter"/>
</dbReference>
<evidence type="ECO:0000259" key="12">
    <source>
        <dbReference type="PROSITE" id="PS51202"/>
    </source>
</evidence>
<dbReference type="GO" id="GO:0015297">
    <property type="term" value="F:antiporter activity"/>
    <property type="evidence" value="ECO:0007669"/>
    <property type="project" value="UniProtKB-KW"/>
</dbReference>
<dbReference type="Gene3D" id="1.20.1530.20">
    <property type="match status" value="1"/>
</dbReference>
<feature type="transmembrane region" description="Helical" evidence="10">
    <location>
        <begin position="113"/>
        <end position="130"/>
    </location>
</feature>
<keyword evidence="4" id="KW-0633">Potassium transport</keyword>
<evidence type="ECO:0000259" key="11">
    <source>
        <dbReference type="PROSITE" id="PS51201"/>
    </source>
</evidence>
<dbReference type="InterPro" id="IPR006037">
    <property type="entry name" value="RCK_C"/>
</dbReference>
<keyword evidence="7 10" id="KW-1133">Transmembrane helix</keyword>
<keyword evidence="5 10" id="KW-0812">Transmembrane</keyword>
<dbReference type="Pfam" id="PF00999">
    <property type="entry name" value="Na_H_Exchanger"/>
    <property type="match status" value="1"/>
</dbReference>
<feature type="transmembrane region" description="Helical" evidence="10">
    <location>
        <begin position="181"/>
        <end position="203"/>
    </location>
</feature>
<dbReference type="STRING" id="299255.SAMN02745129_4172"/>
<dbReference type="RefSeq" id="WP_067660907.1">
    <property type="nucleotide sequence ID" value="NZ_FQXG01000007.1"/>
</dbReference>
<dbReference type="GO" id="GO:0006813">
    <property type="term" value="P:potassium ion transport"/>
    <property type="evidence" value="ECO:0007669"/>
    <property type="project" value="UniProtKB-KW"/>
</dbReference>
<dbReference type="PROSITE" id="PS51201">
    <property type="entry name" value="RCK_N"/>
    <property type="match status" value="1"/>
</dbReference>
<dbReference type="GO" id="GO:0008324">
    <property type="term" value="F:monoatomic cation transmembrane transporter activity"/>
    <property type="evidence" value="ECO:0007669"/>
    <property type="project" value="InterPro"/>
</dbReference>
<feature type="domain" description="RCK C-terminal" evidence="12">
    <location>
        <begin position="562"/>
        <end position="645"/>
    </location>
</feature>
<evidence type="ECO:0000256" key="2">
    <source>
        <dbReference type="ARBA" id="ARBA00022448"/>
    </source>
</evidence>
<keyword evidence="3" id="KW-0050">Antiport</keyword>
<dbReference type="OrthoDB" id="9781411at2"/>
<feature type="transmembrane region" description="Helical" evidence="10">
    <location>
        <begin position="150"/>
        <end position="169"/>
    </location>
</feature>
<dbReference type="EMBL" id="FQXG01000007">
    <property type="protein sequence ID" value="SHI10605.1"/>
    <property type="molecule type" value="Genomic_DNA"/>
</dbReference>
<keyword evidence="2" id="KW-0813">Transport</keyword>
<feature type="transmembrane region" description="Helical" evidence="10">
    <location>
        <begin position="6"/>
        <end position="23"/>
    </location>
</feature>
<dbReference type="Gene3D" id="3.40.50.720">
    <property type="entry name" value="NAD(P)-binding Rossmann-like Domain"/>
    <property type="match status" value="1"/>
</dbReference>
<feature type="transmembrane region" description="Helical" evidence="10">
    <location>
        <begin position="325"/>
        <end position="349"/>
    </location>
</feature>
<dbReference type="InterPro" id="IPR036291">
    <property type="entry name" value="NAD(P)-bd_dom_sf"/>
</dbReference>
<feature type="transmembrane region" description="Helical" evidence="10">
    <location>
        <begin position="296"/>
        <end position="319"/>
    </location>
</feature>
<dbReference type="PROSITE" id="PS51202">
    <property type="entry name" value="RCK_C"/>
    <property type="match status" value="1"/>
</dbReference>
<accession>A0A1M5YEZ9</accession>
<dbReference type="Gene3D" id="3.30.70.1450">
    <property type="entry name" value="Regulator of K+ conductance, C-terminal domain"/>
    <property type="match status" value="1"/>
</dbReference>
<dbReference type="Pfam" id="PF02254">
    <property type="entry name" value="TrkA_N"/>
    <property type="match status" value="1"/>
</dbReference>
<organism evidence="13 14">
    <name type="scientific">Ferrimonas marina</name>
    <dbReference type="NCBI Taxonomy" id="299255"/>
    <lineage>
        <taxon>Bacteria</taxon>
        <taxon>Pseudomonadati</taxon>
        <taxon>Pseudomonadota</taxon>
        <taxon>Gammaproteobacteria</taxon>
        <taxon>Alteromonadales</taxon>
        <taxon>Ferrimonadaceae</taxon>
        <taxon>Ferrimonas</taxon>
    </lineage>
</organism>
<feature type="transmembrane region" description="Helical" evidence="10">
    <location>
        <begin position="30"/>
        <end position="48"/>
    </location>
</feature>
<feature type="domain" description="RCK N-terminal" evidence="11">
    <location>
        <begin position="405"/>
        <end position="522"/>
    </location>
</feature>
<dbReference type="SUPFAM" id="SSF116726">
    <property type="entry name" value="TrkA C-terminal domain-like"/>
    <property type="match status" value="1"/>
</dbReference>
<feature type="transmembrane region" description="Helical" evidence="10">
    <location>
        <begin position="356"/>
        <end position="375"/>
    </location>
</feature>
<proteinExistence type="predicted"/>
<evidence type="ECO:0000256" key="3">
    <source>
        <dbReference type="ARBA" id="ARBA00022449"/>
    </source>
</evidence>
<dbReference type="PANTHER" id="PTHR46157:SF4">
    <property type="entry name" value="K(+) EFFLUX ANTIPORTER 3, CHLOROPLASTIC"/>
    <property type="match status" value="1"/>
</dbReference>
<dbReference type="Pfam" id="PF02080">
    <property type="entry name" value="TrkA_C"/>
    <property type="match status" value="1"/>
</dbReference>
<keyword evidence="14" id="KW-1185">Reference proteome</keyword>
<evidence type="ECO:0000256" key="4">
    <source>
        <dbReference type="ARBA" id="ARBA00022538"/>
    </source>
</evidence>
<evidence type="ECO:0000256" key="5">
    <source>
        <dbReference type="ARBA" id="ARBA00022692"/>
    </source>
</evidence>
<feature type="transmembrane region" description="Helical" evidence="10">
    <location>
        <begin position="224"/>
        <end position="251"/>
    </location>
</feature>
<keyword evidence="9 10" id="KW-0472">Membrane</keyword>
<dbReference type="InterPro" id="IPR006153">
    <property type="entry name" value="Cation/H_exchanger_TM"/>
</dbReference>
<evidence type="ECO:0000256" key="6">
    <source>
        <dbReference type="ARBA" id="ARBA00022958"/>
    </source>
</evidence>
<dbReference type="InterPro" id="IPR038770">
    <property type="entry name" value="Na+/solute_symporter_sf"/>
</dbReference>
<feature type="transmembrane region" description="Helical" evidence="10">
    <location>
        <begin position="85"/>
        <end position="107"/>
    </location>
</feature>
<evidence type="ECO:0000313" key="14">
    <source>
        <dbReference type="Proteomes" id="UP000184268"/>
    </source>
</evidence>
<dbReference type="Proteomes" id="UP000184268">
    <property type="component" value="Unassembled WGS sequence"/>
</dbReference>
<keyword evidence="8" id="KW-0406">Ion transport</keyword>
<feature type="transmembrane region" description="Helical" evidence="10">
    <location>
        <begin position="271"/>
        <end position="289"/>
    </location>
</feature>
<gene>
    <name evidence="13" type="ORF">SAMN02745129_4172</name>
</gene>
<sequence>MQESWLGLGLLLATMAIVAIALVRRLGLPVILAWLGLGLLAGPEGLAWLTQDQIHLVAELGIVFLMFSLGLEFSLPRLWAMRSRVFGLGSAQVLVTGGIASLIALALGVELRAAIVVGAAIALSSTAIVLKQLDELGWLNRRHGELSVSVLLFQDLAVIPLLIIIPMLGSENVGTALVFELGWALLKAGAVFTALLWAGGYLLPRLFDEVARSRSDELFVLTTLVVALATGFVTLWLGLSMALGAFLAGMLLGESQYRQQLEADIRPFRDLLMGLFFVSVGMLLDISIVMEHWLLLLLMLPLVMLMKAAIVAMLAVGTGEKIKDALATGLCLAQIGEFSFILVGLALTWQVIDPALGNLIVVVGVLSMVLAPTLINRCLELAKLMLGSGDRLTGGDIQPKAPQLEDHVLLLGYGRVGQTLARFMRREGIPYLALDLDPVRVREARGGGEPVLFGDGRRSEILKDAGLLRAKMVVVTYDNRRAIFNQLDCIRALSPKLPILVRTRDDKTLKALREAGADQVIPESLEGSLMLVSQVLYRLDVPLSTILKRLERERRRHYSTLHGFFSGEETPREQLHGITLTRDAWAVGRSLQEISLQQWQVSVEAVQREDARQALDDELQFQEGDILLLQGPPSKMERAERRLLEGF</sequence>
<dbReference type="InterPro" id="IPR036721">
    <property type="entry name" value="RCK_C_sf"/>
</dbReference>
<dbReference type="GO" id="GO:1902600">
    <property type="term" value="P:proton transmembrane transport"/>
    <property type="evidence" value="ECO:0007669"/>
    <property type="project" value="InterPro"/>
</dbReference>
<evidence type="ECO:0000313" key="13">
    <source>
        <dbReference type="EMBL" id="SHI10605.1"/>
    </source>
</evidence>
<comment type="subcellular location">
    <subcellularLocation>
        <location evidence="1">Membrane</location>
        <topology evidence="1">Multi-pass membrane protein</topology>
    </subcellularLocation>
</comment>
<evidence type="ECO:0000256" key="8">
    <source>
        <dbReference type="ARBA" id="ARBA00023065"/>
    </source>
</evidence>
<protein>
    <submittedName>
        <fullName evidence="13">Kef-type potassium/proton antiporter, CPA2 family</fullName>
    </submittedName>
</protein>
<keyword evidence="6" id="KW-0630">Potassium</keyword>
<evidence type="ECO:0000256" key="7">
    <source>
        <dbReference type="ARBA" id="ARBA00022989"/>
    </source>
</evidence>
<name>A0A1M5YEZ9_9GAMM</name>
<evidence type="ECO:0000256" key="10">
    <source>
        <dbReference type="SAM" id="Phobius"/>
    </source>
</evidence>
<dbReference type="PANTHER" id="PTHR46157">
    <property type="entry name" value="K(+) EFFLUX ANTIPORTER 3, CHLOROPLASTIC"/>
    <property type="match status" value="1"/>
</dbReference>
<reference evidence="13 14" key="1">
    <citation type="submission" date="2016-11" db="EMBL/GenBank/DDBJ databases">
        <authorList>
            <person name="Jaros S."/>
            <person name="Januszkiewicz K."/>
            <person name="Wedrychowicz H."/>
        </authorList>
    </citation>
    <scope>NUCLEOTIDE SEQUENCE [LARGE SCALE GENOMIC DNA]</scope>
    <source>
        <strain evidence="13 14">DSM 16917</strain>
    </source>
</reference>
<dbReference type="InterPro" id="IPR003148">
    <property type="entry name" value="RCK_N"/>
</dbReference>
<dbReference type="SUPFAM" id="SSF51735">
    <property type="entry name" value="NAD(P)-binding Rossmann-fold domains"/>
    <property type="match status" value="1"/>
</dbReference>
<evidence type="ECO:0000256" key="9">
    <source>
        <dbReference type="ARBA" id="ARBA00023136"/>
    </source>
</evidence>
<evidence type="ECO:0000256" key="1">
    <source>
        <dbReference type="ARBA" id="ARBA00004141"/>
    </source>
</evidence>